<evidence type="ECO:0000313" key="3">
    <source>
        <dbReference type="Proteomes" id="UP000594263"/>
    </source>
</evidence>
<dbReference type="Proteomes" id="UP000594263">
    <property type="component" value="Unplaced"/>
</dbReference>
<reference evidence="2" key="1">
    <citation type="submission" date="2021-01" db="UniProtKB">
        <authorList>
            <consortium name="EnsemblPlants"/>
        </authorList>
    </citation>
    <scope>IDENTIFICATION</scope>
</reference>
<dbReference type="Gramene" id="Kaladp0188s0001.1.v1.1">
    <property type="protein sequence ID" value="Kaladp0188s0001.1.v1.1.CDS.1"/>
    <property type="gene ID" value="Kaladp0188s0001.v1.1"/>
</dbReference>
<protein>
    <submittedName>
        <fullName evidence="2">Uncharacterized protein</fullName>
    </submittedName>
</protein>
<name>A0A7N0V930_KALFE</name>
<dbReference type="EnsemblPlants" id="Kaladp0188s0001.1.v1.1">
    <property type="protein sequence ID" value="Kaladp0188s0001.1.v1.1.CDS.1"/>
    <property type="gene ID" value="Kaladp0188s0001.v1.1"/>
</dbReference>
<sequence>MNWEKTYRTKWSAGSSTGDMKMEIEREEKTKTSMVMMRWRRERSELVLVVVEWKLPGTCEGGD</sequence>
<evidence type="ECO:0000256" key="1">
    <source>
        <dbReference type="SAM" id="MobiDB-lite"/>
    </source>
</evidence>
<proteinExistence type="predicted"/>
<feature type="region of interest" description="Disordered" evidence="1">
    <location>
        <begin position="1"/>
        <end position="20"/>
    </location>
</feature>
<organism evidence="2 3">
    <name type="scientific">Kalanchoe fedtschenkoi</name>
    <name type="common">Lavender scallops</name>
    <name type="synonym">South American air plant</name>
    <dbReference type="NCBI Taxonomy" id="63787"/>
    <lineage>
        <taxon>Eukaryota</taxon>
        <taxon>Viridiplantae</taxon>
        <taxon>Streptophyta</taxon>
        <taxon>Embryophyta</taxon>
        <taxon>Tracheophyta</taxon>
        <taxon>Spermatophyta</taxon>
        <taxon>Magnoliopsida</taxon>
        <taxon>eudicotyledons</taxon>
        <taxon>Gunneridae</taxon>
        <taxon>Pentapetalae</taxon>
        <taxon>Saxifragales</taxon>
        <taxon>Crassulaceae</taxon>
        <taxon>Kalanchoe</taxon>
    </lineage>
</organism>
<dbReference type="AlphaFoldDB" id="A0A7N0V930"/>
<accession>A0A7N0V930</accession>
<keyword evidence="3" id="KW-1185">Reference proteome</keyword>
<evidence type="ECO:0000313" key="2">
    <source>
        <dbReference type="EnsemblPlants" id="Kaladp0188s0001.1.v1.1.CDS.1"/>
    </source>
</evidence>